<feature type="binding site" evidence="4">
    <location>
        <position position="199"/>
    </location>
    <ligand>
        <name>Mg(2+)</name>
        <dbReference type="ChEBI" id="CHEBI:18420"/>
    </ligand>
</feature>
<dbReference type="InterPro" id="IPR029063">
    <property type="entry name" value="SAM-dependent_MTases_sf"/>
</dbReference>
<evidence type="ECO:0000256" key="2">
    <source>
        <dbReference type="ARBA" id="ARBA00022679"/>
    </source>
</evidence>
<comment type="catalytic activity">
    <reaction evidence="4">
        <text>5-hydroxyuridine(34) in tRNA + S-adenosyl-L-methionine = 5-methoxyuridine(34) in tRNA + S-adenosyl-L-homocysteine + H(+)</text>
        <dbReference type="Rhea" id="RHEA:60524"/>
        <dbReference type="Rhea" id="RHEA-COMP:13381"/>
        <dbReference type="Rhea" id="RHEA-COMP:15591"/>
        <dbReference type="ChEBI" id="CHEBI:15378"/>
        <dbReference type="ChEBI" id="CHEBI:57856"/>
        <dbReference type="ChEBI" id="CHEBI:59789"/>
        <dbReference type="ChEBI" id="CHEBI:136877"/>
        <dbReference type="ChEBI" id="CHEBI:143860"/>
    </reaction>
</comment>
<proteinExistence type="inferred from homology"/>
<dbReference type="PANTHER" id="PTHR10509:SF14">
    <property type="entry name" value="CAFFEOYL-COA O-METHYLTRANSFERASE 3-RELATED"/>
    <property type="match status" value="1"/>
</dbReference>
<dbReference type="GO" id="GO:0000287">
    <property type="term" value="F:magnesium ion binding"/>
    <property type="evidence" value="ECO:0007669"/>
    <property type="project" value="UniProtKB-UniRule"/>
</dbReference>
<evidence type="ECO:0000256" key="1">
    <source>
        <dbReference type="ARBA" id="ARBA00022603"/>
    </source>
</evidence>
<accession>A0A327YA01</accession>
<dbReference type="InterPro" id="IPR002935">
    <property type="entry name" value="SAM_O-MeTrfase"/>
</dbReference>
<comment type="function">
    <text evidence="4">Catalyzes the methylation of 5-hydroxyuridine (ho5U) to form 5-methoxyuridine (mo5U) at position 34 in tRNAs.</text>
</comment>
<feature type="binding site" evidence="4">
    <location>
        <position position="173"/>
    </location>
    <ligand>
        <name>S-adenosyl-L-methionine</name>
        <dbReference type="ChEBI" id="CHEBI:59789"/>
    </ligand>
</feature>
<dbReference type="GO" id="GO:0030488">
    <property type="term" value="P:tRNA methylation"/>
    <property type="evidence" value="ECO:0007669"/>
    <property type="project" value="UniProtKB-UniRule"/>
</dbReference>
<feature type="binding site" evidence="4">
    <location>
        <begin position="153"/>
        <end position="154"/>
    </location>
    <ligand>
        <name>S-adenosyl-L-methionine</name>
        <dbReference type="ChEBI" id="CHEBI:59789"/>
    </ligand>
</feature>
<feature type="binding site" evidence="4">
    <location>
        <position position="173"/>
    </location>
    <ligand>
        <name>Mg(2+)</name>
        <dbReference type="ChEBI" id="CHEBI:18420"/>
    </ligand>
</feature>
<name>A0A327YA01_9BACL</name>
<feature type="binding site" evidence="4">
    <location>
        <position position="200"/>
    </location>
    <ligand>
        <name>Mg(2+)</name>
        <dbReference type="ChEBI" id="CHEBI:18420"/>
    </ligand>
</feature>
<keyword evidence="4" id="KW-0460">Magnesium</keyword>
<dbReference type="Proteomes" id="UP000248555">
    <property type="component" value="Unassembled WGS sequence"/>
</dbReference>
<evidence type="ECO:0000313" key="5">
    <source>
        <dbReference type="EMBL" id="RAK17337.1"/>
    </source>
</evidence>
<keyword evidence="6" id="KW-1185">Reference proteome</keyword>
<gene>
    <name evidence="4" type="primary">trmR</name>
    <name evidence="5" type="ORF">B0I26_11259</name>
</gene>
<dbReference type="InterPro" id="IPR043675">
    <property type="entry name" value="TrmR_methyltr"/>
</dbReference>
<dbReference type="Gene3D" id="3.40.50.150">
    <property type="entry name" value="Vaccinia Virus protein VP39"/>
    <property type="match status" value="1"/>
</dbReference>
<dbReference type="InterPro" id="IPR050362">
    <property type="entry name" value="Cation-dep_OMT"/>
</dbReference>
<dbReference type="AlphaFoldDB" id="A0A327YA01"/>
<keyword evidence="3 4" id="KW-0949">S-adenosyl-L-methionine</keyword>
<dbReference type="EC" id="2.1.1.-" evidence="4"/>
<feature type="binding site" evidence="4">
    <location>
        <position position="108"/>
    </location>
    <ligand>
        <name>S-adenosyl-L-methionine</name>
        <dbReference type="ChEBI" id="CHEBI:59789"/>
    </ligand>
</feature>
<comment type="subunit">
    <text evidence="4">Homodimer.</text>
</comment>
<dbReference type="CDD" id="cd02440">
    <property type="entry name" value="AdoMet_MTases"/>
    <property type="match status" value="1"/>
</dbReference>
<dbReference type="EMBL" id="QLMH01000012">
    <property type="protein sequence ID" value="RAK17337.1"/>
    <property type="molecule type" value="Genomic_DNA"/>
</dbReference>
<feature type="binding site" evidence="4">
    <location>
        <position position="78"/>
    </location>
    <ligand>
        <name>S-adenosyl-L-methionine</name>
        <dbReference type="ChEBI" id="CHEBI:59789"/>
    </ligand>
</feature>
<reference evidence="5 6" key="1">
    <citation type="submission" date="2018-06" db="EMBL/GenBank/DDBJ databases">
        <title>Genomic Encyclopedia of Type Strains, Phase III (KMG-III): the genomes of soil and plant-associated and newly described type strains.</title>
        <authorList>
            <person name="Whitman W."/>
        </authorList>
    </citation>
    <scope>NUCLEOTIDE SEQUENCE [LARGE SCALE GENOMIC DNA]</scope>
    <source>
        <strain evidence="5 6">CGMCC 1.8979</strain>
    </source>
</reference>
<comment type="caution">
    <text evidence="5">The sequence shown here is derived from an EMBL/GenBank/DDBJ whole genome shotgun (WGS) entry which is preliminary data.</text>
</comment>
<feature type="binding site" evidence="4">
    <location>
        <position position="125"/>
    </location>
    <ligand>
        <name>S-adenosyl-L-methionine</name>
        <dbReference type="ChEBI" id="CHEBI:59789"/>
    </ligand>
</feature>
<evidence type="ECO:0000256" key="4">
    <source>
        <dbReference type="HAMAP-Rule" id="MF_02217"/>
    </source>
</evidence>
<dbReference type="Pfam" id="PF01596">
    <property type="entry name" value="Methyltransf_3"/>
    <property type="match status" value="1"/>
</dbReference>
<keyword evidence="4" id="KW-0479">Metal-binding</keyword>
<dbReference type="GO" id="GO:0008757">
    <property type="term" value="F:S-adenosylmethionine-dependent methyltransferase activity"/>
    <property type="evidence" value="ECO:0007669"/>
    <property type="project" value="TreeGrafter"/>
</dbReference>
<keyword evidence="2 4" id="KW-0808">Transferase</keyword>
<sequence length="257" mass="29851">MTRKAKKISHSYLIYDSIYKVMNHFFTRVQLLDSYFFEEELDLLSPEVTSYLEALIPKREREIEEIEQYAKEHNVPIMELVGIEAMLQILKLVQPAKILEIGTAIGYSAIRMAKALPNANIVTLERDKERYERALFYIEKTNTAKQIHVLFGDALHLYEEVADYGPFDAMFIDAAKGQYLRFFEMYEPLLSKNGIIITDNVLFKGLVARAEQIETKRLRNLVKKICAYNEWLMDHPRYDTVILPVGDGMAISKKRGE</sequence>
<evidence type="ECO:0000313" key="6">
    <source>
        <dbReference type="Proteomes" id="UP000248555"/>
    </source>
</evidence>
<organism evidence="5 6">
    <name type="scientific">Paranoxybacillus vitaminiphilus</name>
    <dbReference type="NCBI Taxonomy" id="581036"/>
    <lineage>
        <taxon>Bacteria</taxon>
        <taxon>Bacillati</taxon>
        <taxon>Bacillota</taxon>
        <taxon>Bacilli</taxon>
        <taxon>Bacillales</taxon>
        <taxon>Anoxybacillaceae</taxon>
        <taxon>Paranoxybacillus</taxon>
    </lineage>
</organism>
<keyword evidence="1 4" id="KW-0489">Methyltransferase</keyword>
<dbReference type="GO" id="GO:0016300">
    <property type="term" value="F:tRNA (uridine) methyltransferase activity"/>
    <property type="evidence" value="ECO:0007669"/>
    <property type="project" value="UniProtKB-UniRule"/>
</dbReference>
<protein>
    <recommendedName>
        <fullName evidence="4">tRNA 5-hydroxyuridine methyltransferase</fullName>
        <ecNumber evidence="4">2.1.1.-</ecNumber>
    </recommendedName>
    <alternativeName>
        <fullName evidence="4">ho5U methyltransferase</fullName>
    </alternativeName>
</protein>
<dbReference type="SUPFAM" id="SSF53335">
    <property type="entry name" value="S-adenosyl-L-methionine-dependent methyltransferases"/>
    <property type="match status" value="1"/>
</dbReference>
<evidence type="ECO:0000256" key="3">
    <source>
        <dbReference type="ARBA" id="ARBA00022691"/>
    </source>
</evidence>
<dbReference type="PROSITE" id="PS51682">
    <property type="entry name" value="SAM_OMT_I"/>
    <property type="match status" value="1"/>
</dbReference>
<comment type="similarity">
    <text evidence="4">Belongs to the class I-like SAM-binding methyltransferase superfamily. Cation-dependent O-methyltransferase family.</text>
</comment>
<dbReference type="PANTHER" id="PTHR10509">
    <property type="entry name" value="O-METHYLTRANSFERASE-RELATED"/>
    <property type="match status" value="1"/>
</dbReference>
<dbReference type="HAMAP" id="MF_02217">
    <property type="entry name" value="TrmR_methyltr"/>
    <property type="match status" value="1"/>
</dbReference>
<dbReference type="GO" id="GO:0008171">
    <property type="term" value="F:O-methyltransferase activity"/>
    <property type="evidence" value="ECO:0007669"/>
    <property type="project" value="InterPro"/>
</dbReference>
<keyword evidence="4" id="KW-0819">tRNA processing</keyword>